<dbReference type="Proteomes" id="UP000604825">
    <property type="component" value="Unassembled WGS sequence"/>
</dbReference>
<evidence type="ECO:0000313" key="2">
    <source>
        <dbReference type="EMBL" id="CAD6272573.1"/>
    </source>
</evidence>
<keyword evidence="1" id="KW-0732">Signal</keyword>
<dbReference type="AlphaFoldDB" id="A0A811RRK7"/>
<evidence type="ECO:0000313" key="3">
    <source>
        <dbReference type="Proteomes" id="UP000604825"/>
    </source>
</evidence>
<dbReference type="EMBL" id="CAJGYO010000016">
    <property type="protein sequence ID" value="CAD6272573.1"/>
    <property type="molecule type" value="Genomic_DNA"/>
</dbReference>
<organism evidence="2 3">
    <name type="scientific">Miscanthus lutarioriparius</name>
    <dbReference type="NCBI Taxonomy" id="422564"/>
    <lineage>
        <taxon>Eukaryota</taxon>
        <taxon>Viridiplantae</taxon>
        <taxon>Streptophyta</taxon>
        <taxon>Embryophyta</taxon>
        <taxon>Tracheophyta</taxon>
        <taxon>Spermatophyta</taxon>
        <taxon>Magnoliopsida</taxon>
        <taxon>Liliopsida</taxon>
        <taxon>Poales</taxon>
        <taxon>Poaceae</taxon>
        <taxon>PACMAD clade</taxon>
        <taxon>Panicoideae</taxon>
        <taxon>Andropogonodae</taxon>
        <taxon>Andropogoneae</taxon>
        <taxon>Saccharinae</taxon>
        <taxon>Miscanthus</taxon>
    </lineage>
</organism>
<name>A0A811RRK7_9POAL</name>
<proteinExistence type="predicted"/>
<gene>
    <name evidence="2" type="ORF">NCGR_LOCUS55847</name>
</gene>
<keyword evidence="3" id="KW-1185">Reference proteome</keyword>
<sequence>MATTSHAAIVVILYLLLLASAQSSLVHARMMSSDHLHVYAEDSSASTGASSSSISQDMLRVFMASSTTPEAEIATANRRRIIQVVEGSVPSPGIGHHG</sequence>
<comment type="caution">
    <text evidence="2">The sequence shown here is derived from an EMBL/GenBank/DDBJ whole genome shotgun (WGS) entry which is preliminary data.</text>
</comment>
<evidence type="ECO:0000256" key="1">
    <source>
        <dbReference type="SAM" id="SignalP"/>
    </source>
</evidence>
<accession>A0A811RRK7</accession>
<feature type="chain" id="PRO_5033032566" evidence="1">
    <location>
        <begin position="22"/>
        <end position="98"/>
    </location>
</feature>
<protein>
    <submittedName>
        <fullName evidence="2">Uncharacterized protein</fullName>
    </submittedName>
</protein>
<reference evidence="2" key="1">
    <citation type="submission" date="2020-10" db="EMBL/GenBank/DDBJ databases">
        <authorList>
            <person name="Han B."/>
            <person name="Lu T."/>
            <person name="Zhao Q."/>
            <person name="Huang X."/>
            <person name="Zhao Y."/>
        </authorList>
    </citation>
    <scope>NUCLEOTIDE SEQUENCE</scope>
</reference>
<feature type="signal peptide" evidence="1">
    <location>
        <begin position="1"/>
        <end position="21"/>
    </location>
</feature>
<dbReference type="OrthoDB" id="695425at2759"/>